<proteinExistence type="predicted"/>
<dbReference type="EMBL" id="JAUJFL010000003">
    <property type="protein sequence ID" value="KAK2607071.1"/>
    <property type="molecule type" value="Genomic_DNA"/>
</dbReference>
<evidence type="ECO:0000313" key="1">
    <source>
        <dbReference type="EMBL" id="KAK2607071.1"/>
    </source>
</evidence>
<organism evidence="1 2">
    <name type="scientific">Phomopsis amygdali</name>
    <name type="common">Fusicoccum amygdali</name>
    <dbReference type="NCBI Taxonomy" id="1214568"/>
    <lineage>
        <taxon>Eukaryota</taxon>
        <taxon>Fungi</taxon>
        <taxon>Dikarya</taxon>
        <taxon>Ascomycota</taxon>
        <taxon>Pezizomycotina</taxon>
        <taxon>Sordariomycetes</taxon>
        <taxon>Sordariomycetidae</taxon>
        <taxon>Diaporthales</taxon>
        <taxon>Diaporthaceae</taxon>
        <taxon>Diaporthe</taxon>
    </lineage>
</organism>
<dbReference type="AlphaFoldDB" id="A0AAD9W3A9"/>
<name>A0AAD9W3A9_PHOAM</name>
<comment type="caution">
    <text evidence="1">The sequence shown here is derived from an EMBL/GenBank/DDBJ whole genome shotgun (WGS) entry which is preliminary data.</text>
</comment>
<accession>A0AAD9W3A9</accession>
<dbReference type="Proteomes" id="UP001265746">
    <property type="component" value="Unassembled WGS sequence"/>
</dbReference>
<gene>
    <name evidence="1" type="ORF">N8I77_005778</name>
</gene>
<reference evidence="1" key="1">
    <citation type="submission" date="2023-06" db="EMBL/GenBank/DDBJ databases">
        <authorList>
            <person name="Noh H."/>
        </authorList>
    </citation>
    <scope>NUCLEOTIDE SEQUENCE</scope>
    <source>
        <strain evidence="1">DUCC20226</strain>
    </source>
</reference>
<protein>
    <submittedName>
        <fullName evidence="1">Uncharacterized protein</fullName>
    </submittedName>
</protein>
<sequence length="321" mass="36827">MGLNSGSKAIITAMRAAQPYTGLKRLTVEVNDLLPPKMKVEKHELRDFVRILDNPSNTPVTITRPRDESFPANIVNQAFYVYRDAERQFLLDLEHDTVRNLYPQGPEPKCHAVAHLRHHVELLLTLKGMKPCVPFVSPKPTGIATMDNMVLRCLVPLMEQFDLESYGFKLYYIATNIRTTTSQFRGFKGSWVFADLRSATWPLVRDIFVTPRDPVHRLPESLLCRAMGMPVQNDRLINRVVIKDHTEYELLQGAFDQNTCQVGVVDIFCDDGNKEDWLAIIRYFKRCQLVALELGTVLIIDVGEHPMMEQWLAMEVRRATE</sequence>
<keyword evidence="2" id="KW-1185">Reference proteome</keyword>
<evidence type="ECO:0000313" key="2">
    <source>
        <dbReference type="Proteomes" id="UP001265746"/>
    </source>
</evidence>